<organism evidence="2 3">
    <name type="scientific">Dillenia turbinata</name>
    <dbReference type="NCBI Taxonomy" id="194707"/>
    <lineage>
        <taxon>Eukaryota</taxon>
        <taxon>Viridiplantae</taxon>
        <taxon>Streptophyta</taxon>
        <taxon>Embryophyta</taxon>
        <taxon>Tracheophyta</taxon>
        <taxon>Spermatophyta</taxon>
        <taxon>Magnoliopsida</taxon>
        <taxon>eudicotyledons</taxon>
        <taxon>Gunneridae</taxon>
        <taxon>Pentapetalae</taxon>
        <taxon>Dilleniales</taxon>
        <taxon>Dilleniaceae</taxon>
        <taxon>Dillenia</taxon>
    </lineage>
</organism>
<evidence type="ECO:0000313" key="2">
    <source>
        <dbReference type="EMBL" id="KAK6939242.1"/>
    </source>
</evidence>
<proteinExistence type="predicted"/>
<comment type="caution">
    <text evidence="2">The sequence shown here is derived from an EMBL/GenBank/DDBJ whole genome shotgun (WGS) entry which is preliminary data.</text>
</comment>
<dbReference type="Pfam" id="PF03087">
    <property type="entry name" value="BPS1"/>
    <property type="match status" value="1"/>
</dbReference>
<dbReference type="AlphaFoldDB" id="A0AAN8ZIS0"/>
<dbReference type="EMBL" id="JBAMMX010000005">
    <property type="protein sequence ID" value="KAK6939242.1"/>
    <property type="molecule type" value="Genomic_DNA"/>
</dbReference>
<accession>A0AAN8ZIS0</accession>
<dbReference type="PANTHER" id="PTHR33070">
    <property type="entry name" value="OS06G0725500 PROTEIN"/>
    <property type="match status" value="1"/>
</dbReference>
<keyword evidence="3" id="KW-1185">Reference proteome</keyword>
<dbReference type="Proteomes" id="UP001370490">
    <property type="component" value="Unassembled WGS sequence"/>
</dbReference>
<evidence type="ECO:0000256" key="1">
    <source>
        <dbReference type="SAM" id="MobiDB-lite"/>
    </source>
</evidence>
<dbReference type="GO" id="GO:0048364">
    <property type="term" value="P:root development"/>
    <property type="evidence" value="ECO:0007669"/>
    <property type="project" value="InterPro"/>
</dbReference>
<name>A0AAN8ZIS0_9MAGN</name>
<dbReference type="GO" id="GO:0048367">
    <property type="term" value="P:shoot system development"/>
    <property type="evidence" value="ECO:0007669"/>
    <property type="project" value="InterPro"/>
</dbReference>
<feature type="region of interest" description="Disordered" evidence="1">
    <location>
        <begin position="1"/>
        <end position="29"/>
    </location>
</feature>
<reference evidence="2 3" key="1">
    <citation type="submission" date="2023-12" db="EMBL/GenBank/DDBJ databases">
        <title>A high-quality genome assembly for Dillenia turbinata (Dilleniales).</title>
        <authorList>
            <person name="Chanderbali A."/>
        </authorList>
    </citation>
    <scope>NUCLEOTIDE SEQUENCE [LARGE SCALE GENOMIC DNA]</scope>
    <source>
        <strain evidence="2">LSX21</strain>
        <tissue evidence="2">Leaf</tissue>
    </source>
</reference>
<gene>
    <name evidence="2" type="ORF">RJ641_028773</name>
</gene>
<sequence length="255" mass="28549">MVNRFRRSISFSNPNHNRPSPPPEKKFHVRSTSHILSSLSSMTRSTSSKHGLLPNTNPKLALRHGSLEPASTAWLEKLIEDFLSFLDAYGAFQNLLLTPKEELSAAQVGLRRKDESKVVLFVKFQRKLVKEMSKLLSAVRSDNRRPEIQSDGDAEVAKTLVNIKEVTAAVSVALFSVILSSFATNEKSSWVGLKLLGKAKRSKTEEIGIQEFEEGGGERLWNLRKKSEEEVRLILKKMQNLEGCVCDIENGSEKA</sequence>
<dbReference type="InterPro" id="IPR004320">
    <property type="entry name" value="BPS1_pln"/>
</dbReference>
<dbReference type="PANTHER" id="PTHR33070:SF49">
    <property type="entry name" value="OS06G0725500 PROTEIN"/>
    <property type="match status" value="1"/>
</dbReference>
<protein>
    <submittedName>
        <fullName evidence="2">Protein BPS1, chloroplastic</fullName>
    </submittedName>
</protein>
<evidence type="ECO:0000313" key="3">
    <source>
        <dbReference type="Proteomes" id="UP001370490"/>
    </source>
</evidence>